<keyword evidence="3" id="KW-1185">Reference proteome</keyword>
<evidence type="ECO:0000313" key="2">
    <source>
        <dbReference type="EMBL" id="GAX82627.1"/>
    </source>
</evidence>
<feature type="compositionally biased region" description="Polar residues" evidence="1">
    <location>
        <begin position="365"/>
        <end position="374"/>
    </location>
</feature>
<comment type="caution">
    <text evidence="2">The sequence shown here is derived from an EMBL/GenBank/DDBJ whole genome shotgun (WGS) entry which is preliminary data.</text>
</comment>
<feature type="compositionally biased region" description="Polar residues" evidence="1">
    <location>
        <begin position="461"/>
        <end position="473"/>
    </location>
</feature>
<gene>
    <name evidence="2" type="ORF">CEUSTIGMA_g10053.t1</name>
</gene>
<protein>
    <submittedName>
        <fullName evidence="2">Uncharacterized protein</fullName>
    </submittedName>
</protein>
<dbReference type="Proteomes" id="UP000232323">
    <property type="component" value="Unassembled WGS sequence"/>
</dbReference>
<dbReference type="AlphaFoldDB" id="A0A250XHR6"/>
<name>A0A250XHR6_9CHLO</name>
<feature type="compositionally biased region" description="Polar residues" evidence="1">
    <location>
        <begin position="431"/>
        <end position="442"/>
    </location>
</feature>
<feature type="region of interest" description="Disordered" evidence="1">
    <location>
        <begin position="364"/>
        <end position="399"/>
    </location>
</feature>
<organism evidence="2 3">
    <name type="scientific">Chlamydomonas eustigma</name>
    <dbReference type="NCBI Taxonomy" id="1157962"/>
    <lineage>
        <taxon>Eukaryota</taxon>
        <taxon>Viridiplantae</taxon>
        <taxon>Chlorophyta</taxon>
        <taxon>core chlorophytes</taxon>
        <taxon>Chlorophyceae</taxon>
        <taxon>CS clade</taxon>
        <taxon>Chlamydomonadales</taxon>
        <taxon>Chlamydomonadaceae</taxon>
        <taxon>Chlamydomonas</taxon>
    </lineage>
</organism>
<evidence type="ECO:0000256" key="1">
    <source>
        <dbReference type="SAM" id="MobiDB-lite"/>
    </source>
</evidence>
<dbReference type="EMBL" id="BEGY01000083">
    <property type="protein sequence ID" value="GAX82627.1"/>
    <property type="molecule type" value="Genomic_DNA"/>
</dbReference>
<evidence type="ECO:0000313" key="3">
    <source>
        <dbReference type="Proteomes" id="UP000232323"/>
    </source>
</evidence>
<accession>A0A250XHR6</accession>
<feature type="region of interest" description="Disordered" evidence="1">
    <location>
        <begin position="195"/>
        <end position="221"/>
    </location>
</feature>
<reference evidence="2 3" key="1">
    <citation type="submission" date="2017-08" db="EMBL/GenBank/DDBJ databases">
        <title>Acidophilic green algal genome provides insights into adaptation to an acidic environment.</title>
        <authorList>
            <person name="Hirooka S."/>
            <person name="Hirose Y."/>
            <person name="Kanesaki Y."/>
            <person name="Higuchi S."/>
            <person name="Fujiwara T."/>
            <person name="Onuma R."/>
            <person name="Era A."/>
            <person name="Ohbayashi R."/>
            <person name="Uzuka A."/>
            <person name="Nozaki H."/>
            <person name="Yoshikawa H."/>
            <person name="Miyagishima S.Y."/>
        </authorList>
    </citation>
    <scope>NUCLEOTIDE SEQUENCE [LARGE SCALE GENOMIC DNA]</scope>
    <source>
        <strain evidence="2 3">NIES-2499</strain>
    </source>
</reference>
<proteinExistence type="predicted"/>
<feature type="region of interest" description="Disordered" evidence="1">
    <location>
        <begin position="422"/>
        <end position="473"/>
    </location>
</feature>
<feature type="compositionally biased region" description="Polar residues" evidence="1">
    <location>
        <begin position="389"/>
        <end position="398"/>
    </location>
</feature>
<sequence length="473" mass="47877">MLRTKSSPTVKKSDRVPSFQQTSFFLKRAKCITNSIYSKLEKSSVLAITATIILTAESASAACPTGVGMAKGCISPEILSTSLVGYQLGEETYNFVPLPAPQLMVSSVPRSGVLEGSFDSVLSGNTAILAGAFGVPTAIAGLYAAGKSNNNSSSSSSVKAIKKSAPSSKATIMGTRRVAAAAAALKNVVTSSRSAASTPSKKVVPKWLNPPPSKASAGIATKKSSYSRQASSIGTKILRDAMKAPGGEEPNNSQFAAALGLAVITAGVFLTQIVPLALSSNKNRGAMPTLEDALAVAELQTQKSAISRASVVPAPSLAIQGGGNKAMQPLPSLPLPSQVKAEASAPAFSSRQALLEQGIPRVMSSPLSSASRLQPSDAPAGEAEKPEKSVSTLPSGGDSSSNVAVAAVAIVLALSAAAAISKQQEQPEKISPNSSKSATPTDPATVLPTAVSPPSIAASDVNDNAPSQGPSKS</sequence>